<feature type="region of interest" description="Disordered" evidence="2">
    <location>
        <begin position="127"/>
        <end position="289"/>
    </location>
</feature>
<evidence type="ECO:0000256" key="2">
    <source>
        <dbReference type="SAM" id="MobiDB-lite"/>
    </source>
</evidence>
<dbReference type="PANTHER" id="PTHR21564:SF5">
    <property type="entry name" value="SCRIBBLER, ISOFORM J"/>
    <property type="match status" value="1"/>
</dbReference>
<gene>
    <name evidence="4" type="ORF">OKIOD_LOCUS7213</name>
</gene>
<keyword evidence="1" id="KW-0862">Zinc</keyword>
<feature type="region of interest" description="Disordered" evidence="2">
    <location>
        <begin position="639"/>
        <end position="834"/>
    </location>
</feature>
<proteinExistence type="predicted"/>
<feature type="region of interest" description="Disordered" evidence="2">
    <location>
        <begin position="896"/>
        <end position="950"/>
    </location>
</feature>
<feature type="domain" description="C2H2-type" evidence="3">
    <location>
        <begin position="443"/>
        <end position="472"/>
    </location>
</feature>
<dbReference type="InterPro" id="IPR040010">
    <property type="entry name" value="ZN608/ZN609"/>
</dbReference>
<feature type="compositionally biased region" description="Basic and acidic residues" evidence="2">
    <location>
        <begin position="279"/>
        <end position="289"/>
    </location>
</feature>
<sequence>MKIPKIETNDGDTINSQHLSSFDICGIISVASCALSAFYCFRSIIVGKCQGKERLAENELQELGGVNEPSKSKQGAVEKQKEVNHASAFGSTKNNNENETTNNAKALKSQNKGLENGDGAHKVKSAAQKGGFVGTGGSNLRGASASMREPKQNSAPAHLKSAKNRPSAQGASSNKSSTVTPTAEQRAAQVESSSPPSKRKKTSSSQGEVAGSNLENKKSEKSGASASPNSAQNSGSAGGGPQVPPKAKNKTSVTGKEALNAAQVAANGSSAPKATDGNADSKKKVATKDAETITEAEILAPCETGTEVHLSGIIWHETDGMVVVNVTWRNRSYIGTLLDSSKHDWAPPRLGIDGETDDGTKPGRRKGRQKPVKNSRNSRPGENGTAPVAGRKNKREPEPNSDTDNGKPGPKKPRTTNGRGTPVHENSEKEKSEAEGSSAVQSLACHFKDCHKKFKKQEALQYHIDEHRRKTAETEKEQKKKDKKENQENSKGDKSDNEINAALGLAALGQLSDQKDGGTGPPSLTKGSKGRPQSVENVVAPPPPLLQKQPTSSQASSLPPMPVLTPKPGLSLGNNAPSPIPRRPNQLSPSLDESGLEMINGTTAATDSTSPKTTEPTSTIAPSVISSVVQSDPNVPISVPTAQNAVPSTSLVIDPSRSQVSPTTIGAAEIPPKLERRPTSPFQPVKPENESPSQCARVSPSAYSDISDPGDEAPPQSPQNAKAKDEKIPKVQEEMTSVLYSNYPVSNPSMKSHLLINRDEKKDDSRKLASKNDGKIVETEKAEQRHSALGPRPKSHQTDGNKPTATIQPTKQETKPLPAKSGKDKHSVSSPGAMPLSAYAQMPYAPNEYMPRQYHHVPAIPGFSVVPTTVAHYSFPLTGLPTTPFQPPVAKPRLETKSGLARDPARPGSPLKPHGVHPHMTYTSPGLLPQGHHGLPSYGYGPLHPSTTKK</sequence>
<feature type="region of interest" description="Disordered" evidence="2">
    <location>
        <begin position="461"/>
        <end position="619"/>
    </location>
</feature>
<feature type="compositionally biased region" description="Low complexity" evidence="2">
    <location>
        <begin position="606"/>
        <end position="619"/>
    </location>
</feature>
<dbReference type="EMBL" id="OU015569">
    <property type="protein sequence ID" value="CAG5098425.1"/>
    <property type="molecule type" value="Genomic_DNA"/>
</dbReference>
<evidence type="ECO:0000259" key="3">
    <source>
        <dbReference type="PROSITE" id="PS50157"/>
    </source>
</evidence>
<organism evidence="4 5">
    <name type="scientific">Oikopleura dioica</name>
    <name type="common">Tunicate</name>
    <dbReference type="NCBI Taxonomy" id="34765"/>
    <lineage>
        <taxon>Eukaryota</taxon>
        <taxon>Metazoa</taxon>
        <taxon>Chordata</taxon>
        <taxon>Tunicata</taxon>
        <taxon>Appendicularia</taxon>
        <taxon>Copelata</taxon>
        <taxon>Oikopleuridae</taxon>
        <taxon>Oikopleura</taxon>
    </lineage>
</organism>
<feature type="region of interest" description="Disordered" evidence="2">
    <location>
        <begin position="339"/>
        <end position="440"/>
    </location>
</feature>
<evidence type="ECO:0000313" key="5">
    <source>
        <dbReference type="Proteomes" id="UP001158576"/>
    </source>
</evidence>
<feature type="compositionally biased region" description="Basic and acidic residues" evidence="2">
    <location>
        <begin position="722"/>
        <end position="733"/>
    </location>
</feature>
<evidence type="ECO:0000313" key="4">
    <source>
        <dbReference type="EMBL" id="CAG5098425.1"/>
    </source>
</evidence>
<keyword evidence="5" id="KW-1185">Reference proteome</keyword>
<keyword evidence="1" id="KW-0479">Metal-binding</keyword>
<evidence type="ECO:0000256" key="1">
    <source>
        <dbReference type="PROSITE-ProRule" id="PRU00042"/>
    </source>
</evidence>
<dbReference type="PROSITE" id="PS00028">
    <property type="entry name" value="ZINC_FINGER_C2H2_1"/>
    <property type="match status" value="1"/>
</dbReference>
<protein>
    <submittedName>
        <fullName evidence="4">Oidioi.mRNA.OKI2018_I69.XSR.g15655.t2.cds</fullName>
    </submittedName>
</protein>
<dbReference type="PROSITE" id="PS50157">
    <property type="entry name" value="ZINC_FINGER_C2H2_2"/>
    <property type="match status" value="1"/>
</dbReference>
<accession>A0ABN7SIN5</accession>
<feature type="compositionally biased region" description="Low complexity" evidence="2">
    <location>
        <begin position="501"/>
        <end position="511"/>
    </location>
</feature>
<feature type="compositionally biased region" description="Polar residues" evidence="2">
    <location>
        <begin position="690"/>
        <end position="704"/>
    </location>
</feature>
<dbReference type="InterPro" id="IPR013087">
    <property type="entry name" value="Znf_C2H2_type"/>
</dbReference>
<feature type="compositionally biased region" description="Polar residues" evidence="2">
    <location>
        <begin position="734"/>
        <end position="750"/>
    </location>
</feature>
<dbReference type="PANTHER" id="PTHR21564">
    <property type="entry name" value="BRAKELESS PROTEIN"/>
    <property type="match status" value="1"/>
</dbReference>
<feature type="compositionally biased region" description="Polar residues" evidence="2">
    <location>
        <begin position="164"/>
        <end position="183"/>
    </location>
</feature>
<dbReference type="Proteomes" id="UP001158576">
    <property type="component" value="Chromosome XSR"/>
</dbReference>
<feature type="compositionally biased region" description="Polar residues" evidence="2">
    <location>
        <begin position="548"/>
        <end position="557"/>
    </location>
</feature>
<feature type="compositionally biased region" description="Low complexity" evidence="2">
    <location>
        <begin position="222"/>
        <end position="235"/>
    </location>
</feature>
<keyword evidence="1" id="KW-0863">Zinc-finger</keyword>
<reference evidence="4 5" key="1">
    <citation type="submission" date="2021-04" db="EMBL/GenBank/DDBJ databases">
        <authorList>
            <person name="Bliznina A."/>
        </authorList>
    </citation>
    <scope>NUCLEOTIDE SEQUENCE [LARGE SCALE GENOMIC DNA]</scope>
</reference>
<name>A0ABN7SIN5_OIKDI</name>
<feature type="compositionally biased region" description="Polar residues" evidence="2">
    <location>
        <begin position="640"/>
        <end position="664"/>
    </location>
</feature>
<feature type="compositionally biased region" description="Basic residues" evidence="2">
    <location>
        <begin position="362"/>
        <end position="373"/>
    </location>
</feature>
<feature type="compositionally biased region" description="Basic and acidic residues" evidence="2">
    <location>
        <begin position="463"/>
        <end position="497"/>
    </location>
</feature>
<feature type="compositionally biased region" description="Polar residues" evidence="2">
    <location>
        <begin position="798"/>
        <end position="811"/>
    </location>
</feature>
<feature type="compositionally biased region" description="Basic and acidic residues" evidence="2">
    <location>
        <begin position="425"/>
        <end position="434"/>
    </location>
</feature>
<feature type="compositionally biased region" description="Basic and acidic residues" evidence="2">
    <location>
        <begin position="756"/>
        <end position="786"/>
    </location>
</feature>
<feature type="region of interest" description="Disordered" evidence="2">
    <location>
        <begin position="65"/>
        <end position="100"/>
    </location>
</feature>